<evidence type="ECO:0000313" key="9">
    <source>
        <dbReference type="EMBL" id="QGM46691.1"/>
    </source>
</evidence>
<dbReference type="Pfam" id="PF08281">
    <property type="entry name" value="Sigma70_r4_2"/>
    <property type="match status" value="1"/>
</dbReference>
<evidence type="ECO:0000313" key="10">
    <source>
        <dbReference type="Proteomes" id="UP000309061"/>
    </source>
</evidence>
<dbReference type="Gene3D" id="1.10.1740.10">
    <property type="match status" value="1"/>
</dbReference>
<dbReference type="InterPro" id="IPR013324">
    <property type="entry name" value="RNA_pol_sigma_r3/r4-like"/>
</dbReference>
<dbReference type="GO" id="GO:0003677">
    <property type="term" value="F:DNA binding"/>
    <property type="evidence" value="ECO:0007669"/>
    <property type="project" value="UniProtKB-KW"/>
</dbReference>
<dbReference type="InterPro" id="IPR000838">
    <property type="entry name" value="RNA_pol_sigma70_ECF_CS"/>
</dbReference>
<name>A0A6B8KI50_9HYPH</name>
<dbReference type="NCBIfam" id="TIGR02937">
    <property type="entry name" value="sigma70-ECF"/>
    <property type="match status" value="1"/>
</dbReference>
<dbReference type="EMBL" id="CP046052">
    <property type="protein sequence ID" value="QGM46691.1"/>
    <property type="molecule type" value="Genomic_DNA"/>
</dbReference>
<feature type="domain" description="RNA polymerase sigma factor 70 region 4 type 2" evidence="8">
    <location>
        <begin position="104"/>
        <end position="154"/>
    </location>
</feature>
<dbReference type="SUPFAM" id="SSF88946">
    <property type="entry name" value="Sigma2 domain of RNA polymerase sigma factors"/>
    <property type="match status" value="1"/>
</dbReference>
<organism evidence="9 10">
    <name type="scientific">Methylocystis heyeri</name>
    <dbReference type="NCBI Taxonomy" id="391905"/>
    <lineage>
        <taxon>Bacteria</taxon>
        <taxon>Pseudomonadati</taxon>
        <taxon>Pseudomonadota</taxon>
        <taxon>Alphaproteobacteria</taxon>
        <taxon>Hyphomicrobiales</taxon>
        <taxon>Methylocystaceae</taxon>
        <taxon>Methylocystis</taxon>
    </lineage>
</organism>
<dbReference type="KEGG" id="mhey:H2LOC_013865"/>
<evidence type="ECO:0000256" key="3">
    <source>
        <dbReference type="ARBA" id="ARBA00023082"/>
    </source>
</evidence>
<keyword evidence="3 6" id="KW-0731">Sigma factor</keyword>
<dbReference type="AlphaFoldDB" id="A0A6B8KI50"/>
<dbReference type="CDD" id="cd06171">
    <property type="entry name" value="Sigma70_r4"/>
    <property type="match status" value="1"/>
</dbReference>
<dbReference type="GO" id="GO:0016987">
    <property type="term" value="F:sigma factor activity"/>
    <property type="evidence" value="ECO:0007669"/>
    <property type="project" value="UniProtKB-KW"/>
</dbReference>
<dbReference type="PANTHER" id="PTHR43133:SF63">
    <property type="entry name" value="RNA POLYMERASE SIGMA FACTOR FECI-RELATED"/>
    <property type="match status" value="1"/>
</dbReference>
<evidence type="ECO:0000256" key="4">
    <source>
        <dbReference type="ARBA" id="ARBA00023125"/>
    </source>
</evidence>
<dbReference type="Pfam" id="PF04542">
    <property type="entry name" value="Sigma70_r2"/>
    <property type="match status" value="1"/>
</dbReference>
<evidence type="ECO:0000256" key="6">
    <source>
        <dbReference type="RuleBase" id="RU000716"/>
    </source>
</evidence>
<dbReference type="GO" id="GO:0006352">
    <property type="term" value="P:DNA-templated transcription initiation"/>
    <property type="evidence" value="ECO:0007669"/>
    <property type="project" value="InterPro"/>
</dbReference>
<dbReference type="PROSITE" id="PS01063">
    <property type="entry name" value="SIGMA70_ECF"/>
    <property type="match status" value="1"/>
</dbReference>
<dbReference type="RefSeq" id="WP_136497574.1">
    <property type="nucleotide sequence ID" value="NZ_CP046052.1"/>
</dbReference>
<dbReference type="SUPFAM" id="SSF88659">
    <property type="entry name" value="Sigma3 and sigma4 domains of RNA polymerase sigma factors"/>
    <property type="match status" value="1"/>
</dbReference>
<keyword evidence="2 6" id="KW-0805">Transcription regulation</keyword>
<keyword evidence="5 6" id="KW-0804">Transcription</keyword>
<gene>
    <name evidence="9" type="ORF">H2LOC_013865</name>
</gene>
<sequence length="166" mass="18596">MSTANPGIAALYHNHAGELRRFVRRRLGPQESEDIVQDAYLHVMQNGAASLLQSPRAYLFKIAANLTIDQLRRAKVRAGQCELECGDFEIGHSGASMEVSMEFRRLESALAELPPLCRKAFLLSRVVGLNYPEIAEQLGVSVRTIDRHMVKAWRHVYHKTGRSPGT</sequence>
<dbReference type="Gene3D" id="1.10.10.10">
    <property type="entry name" value="Winged helix-like DNA-binding domain superfamily/Winged helix DNA-binding domain"/>
    <property type="match status" value="1"/>
</dbReference>
<keyword evidence="10" id="KW-1185">Reference proteome</keyword>
<dbReference type="InterPro" id="IPR036388">
    <property type="entry name" value="WH-like_DNA-bd_sf"/>
</dbReference>
<evidence type="ECO:0000256" key="2">
    <source>
        <dbReference type="ARBA" id="ARBA00023015"/>
    </source>
</evidence>
<evidence type="ECO:0000256" key="5">
    <source>
        <dbReference type="ARBA" id="ARBA00023163"/>
    </source>
</evidence>
<dbReference type="PANTHER" id="PTHR43133">
    <property type="entry name" value="RNA POLYMERASE ECF-TYPE SIGMA FACTO"/>
    <property type="match status" value="1"/>
</dbReference>
<comment type="similarity">
    <text evidence="1 6">Belongs to the sigma-70 factor family. ECF subfamily.</text>
</comment>
<evidence type="ECO:0000256" key="1">
    <source>
        <dbReference type="ARBA" id="ARBA00010641"/>
    </source>
</evidence>
<dbReference type="InterPro" id="IPR039425">
    <property type="entry name" value="RNA_pol_sigma-70-like"/>
</dbReference>
<dbReference type="InterPro" id="IPR007627">
    <property type="entry name" value="RNA_pol_sigma70_r2"/>
</dbReference>
<feature type="domain" description="RNA polymerase sigma-70 region 2" evidence="7">
    <location>
        <begin position="11"/>
        <end position="75"/>
    </location>
</feature>
<dbReference type="OrthoDB" id="9794372at2"/>
<dbReference type="InterPro" id="IPR013325">
    <property type="entry name" value="RNA_pol_sigma_r2"/>
</dbReference>
<reference evidence="9 10" key="1">
    <citation type="submission" date="2019-11" db="EMBL/GenBank/DDBJ databases">
        <title>The genome sequence of Methylocystis heyeri.</title>
        <authorList>
            <person name="Oshkin I.Y."/>
            <person name="Miroshnikov K."/>
            <person name="Dedysh S.N."/>
        </authorList>
    </citation>
    <scope>NUCLEOTIDE SEQUENCE [LARGE SCALE GENOMIC DNA]</scope>
    <source>
        <strain evidence="9 10">H2</strain>
    </source>
</reference>
<protein>
    <recommendedName>
        <fullName evidence="6">RNA polymerase sigma factor</fullName>
    </recommendedName>
</protein>
<dbReference type="Proteomes" id="UP000309061">
    <property type="component" value="Chromosome"/>
</dbReference>
<dbReference type="InterPro" id="IPR014284">
    <property type="entry name" value="RNA_pol_sigma-70_dom"/>
</dbReference>
<accession>A0A6B8KI50</accession>
<evidence type="ECO:0000259" key="7">
    <source>
        <dbReference type="Pfam" id="PF04542"/>
    </source>
</evidence>
<keyword evidence="4 6" id="KW-0238">DNA-binding</keyword>
<dbReference type="InterPro" id="IPR013249">
    <property type="entry name" value="RNA_pol_sigma70_r4_t2"/>
</dbReference>
<proteinExistence type="inferred from homology"/>
<evidence type="ECO:0000259" key="8">
    <source>
        <dbReference type="Pfam" id="PF08281"/>
    </source>
</evidence>